<dbReference type="PROSITE" id="PS50893">
    <property type="entry name" value="ABC_TRANSPORTER_2"/>
    <property type="match status" value="1"/>
</dbReference>
<dbReference type="EMBL" id="FMJE01000002">
    <property type="protein sequence ID" value="SCM78632.1"/>
    <property type="molecule type" value="Genomic_DNA"/>
</dbReference>
<dbReference type="PANTHER" id="PTHR42788:SF13">
    <property type="entry name" value="ALIPHATIC SULFONATES IMPORT ATP-BINDING PROTEIN SSUB"/>
    <property type="match status" value="1"/>
</dbReference>
<dbReference type="RefSeq" id="WP_288183187.1">
    <property type="nucleotide sequence ID" value="NZ_LT608335.1"/>
</dbReference>
<dbReference type="PANTHER" id="PTHR42788">
    <property type="entry name" value="TAURINE IMPORT ATP-BINDING PROTEIN-RELATED"/>
    <property type="match status" value="1"/>
</dbReference>
<dbReference type="CDD" id="cd03293">
    <property type="entry name" value="ABC_NrtD_SsuB_transporters"/>
    <property type="match status" value="1"/>
</dbReference>
<evidence type="ECO:0000256" key="1">
    <source>
        <dbReference type="ARBA" id="ARBA00022448"/>
    </source>
</evidence>
<dbReference type="PROSITE" id="PS00211">
    <property type="entry name" value="ABC_TRANSPORTER_1"/>
    <property type="match status" value="1"/>
</dbReference>
<evidence type="ECO:0000256" key="2">
    <source>
        <dbReference type="ARBA" id="ARBA00022741"/>
    </source>
</evidence>
<dbReference type="InterPro" id="IPR050166">
    <property type="entry name" value="ABC_transporter_ATP-bind"/>
</dbReference>
<dbReference type="InterPro" id="IPR017871">
    <property type="entry name" value="ABC_transporter-like_CS"/>
</dbReference>
<evidence type="ECO:0000313" key="5">
    <source>
        <dbReference type="EMBL" id="SCM78632.1"/>
    </source>
</evidence>
<keyword evidence="1" id="KW-0813">Transport</keyword>
<dbReference type="InterPro" id="IPR003439">
    <property type="entry name" value="ABC_transporter-like_ATP-bd"/>
</dbReference>
<dbReference type="Gene3D" id="3.40.50.300">
    <property type="entry name" value="P-loop containing nucleotide triphosphate hydrolases"/>
    <property type="match status" value="1"/>
</dbReference>
<organism evidence="5">
    <name type="scientific">uncultured Sporomusa sp</name>
    <dbReference type="NCBI Taxonomy" id="307249"/>
    <lineage>
        <taxon>Bacteria</taxon>
        <taxon>Bacillati</taxon>
        <taxon>Bacillota</taxon>
        <taxon>Negativicutes</taxon>
        <taxon>Selenomonadales</taxon>
        <taxon>Sporomusaceae</taxon>
        <taxon>Sporomusa</taxon>
        <taxon>environmental samples</taxon>
    </lineage>
</organism>
<sequence length="263" mass="29529">MSLTSIEPQPLIINNLNKTFQIAGKPVDVLKDINLTVEPGEFISIIGPSGCGKSTLLRLVVGLERGFSGEIRLGEDWIEGPGLNRGMVFQEARLYPWLTVEENVLFGLGKEENKQDKQRIVQEHLELVGLAGFAKAYPHQLSGGMQQRVSIARALVNRPQVLLLDEPFGALDAMTRITMQQEIIRIWGAEKTTILLVTHDIDEAIFLGDRVVVMSKLPATTKSIIPVDLPRPRDRNSYEFVKIRKKIYTEFFSDVELPFAYSI</sequence>
<dbReference type="SUPFAM" id="SSF52540">
    <property type="entry name" value="P-loop containing nucleoside triphosphate hydrolases"/>
    <property type="match status" value="1"/>
</dbReference>
<accession>A0A212LM75</accession>
<protein>
    <recommendedName>
        <fullName evidence="4">ABC transporter domain-containing protein</fullName>
    </recommendedName>
</protein>
<reference evidence="5" key="1">
    <citation type="submission" date="2016-08" db="EMBL/GenBank/DDBJ databases">
        <authorList>
            <person name="Seilhamer J.J."/>
        </authorList>
    </citation>
    <scope>NUCLEOTIDE SEQUENCE</scope>
    <source>
        <strain evidence="5">86</strain>
    </source>
</reference>
<gene>
    <name evidence="5" type="ORF">KL86SPO_20161</name>
</gene>
<feature type="domain" description="ABC transporter" evidence="4">
    <location>
        <begin position="11"/>
        <end position="241"/>
    </location>
</feature>
<dbReference type="InterPro" id="IPR003593">
    <property type="entry name" value="AAA+_ATPase"/>
</dbReference>
<dbReference type="GO" id="GO:0005524">
    <property type="term" value="F:ATP binding"/>
    <property type="evidence" value="ECO:0007669"/>
    <property type="project" value="UniProtKB-KW"/>
</dbReference>
<name>A0A212LM75_9FIRM</name>
<keyword evidence="2" id="KW-0547">Nucleotide-binding</keyword>
<dbReference type="AlphaFoldDB" id="A0A212LM75"/>
<dbReference type="InterPro" id="IPR027417">
    <property type="entry name" value="P-loop_NTPase"/>
</dbReference>
<evidence type="ECO:0000256" key="3">
    <source>
        <dbReference type="ARBA" id="ARBA00022840"/>
    </source>
</evidence>
<evidence type="ECO:0000259" key="4">
    <source>
        <dbReference type="PROSITE" id="PS50893"/>
    </source>
</evidence>
<dbReference type="SMART" id="SM00382">
    <property type="entry name" value="AAA"/>
    <property type="match status" value="1"/>
</dbReference>
<dbReference type="GO" id="GO:0016887">
    <property type="term" value="F:ATP hydrolysis activity"/>
    <property type="evidence" value="ECO:0007669"/>
    <property type="project" value="InterPro"/>
</dbReference>
<proteinExistence type="predicted"/>
<keyword evidence="3" id="KW-0067">ATP-binding</keyword>
<dbReference type="Pfam" id="PF00005">
    <property type="entry name" value="ABC_tran"/>
    <property type="match status" value="1"/>
</dbReference>